<accession>A0ABQ5BIN3</accession>
<evidence type="ECO:0000313" key="1">
    <source>
        <dbReference type="EMBL" id="GJT13501.1"/>
    </source>
</evidence>
<dbReference type="EMBL" id="BQNB010013235">
    <property type="protein sequence ID" value="GJT13501.1"/>
    <property type="molecule type" value="Genomic_DNA"/>
</dbReference>
<protein>
    <submittedName>
        <fullName evidence="1">Uncharacterized protein</fullName>
    </submittedName>
</protein>
<gene>
    <name evidence="1" type="ORF">Tco_0860543</name>
</gene>
<comment type="caution">
    <text evidence="1">The sequence shown here is derived from an EMBL/GenBank/DDBJ whole genome shotgun (WGS) entry which is preliminary data.</text>
</comment>
<proteinExistence type="predicted"/>
<name>A0ABQ5BIN3_9ASTR</name>
<sequence>MTCSLPHTVEEIKEYVQKQCDIDDAARQQAIIAVTKLFNEAYHAKQALKEQYVECKDIPQERRVVIEKILYDESMKDLEVEHKIMPPRRLKRIDVERLVSSWVAEAIAEYKRNRTNPENVGGSSRALPGGMGNVTHWDLLMPTKSPRAM</sequence>
<reference evidence="1" key="1">
    <citation type="journal article" date="2022" name="Int. J. Mol. Sci.">
        <title>Draft Genome of Tanacetum Coccineum: Genomic Comparison of Closely Related Tanacetum-Family Plants.</title>
        <authorList>
            <person name="Yamashiro T."/>
            <person name="Shiraishi A."/>
            <person name="Nakayama K."/>
            <person name="Satake H."/>
        </authorList>
    </citation>
    <scope>NUCLEOTIDE SEQUENCE</scope>
</reference>
<dbReference type="Proteomes" id="UP001151760">
    <property type="component" value="Unassembled WGS sequence"/>
</dbReference>
<reference evidence="1" key="2">
    <citation type="submission" date="2022-01" db="EMBL/GenBank/DDBJ databases">
        <authorList>
            <person name="Yamashiro T."/>
            <person name="Shiraishi A."/>
            <person name="Satake H."/>
            <person name="Nakayama K."/>
        </authorList>
    </citation>
    <scope>NUCLEOTIDE SEQUENCE</scope>
</reference>
<organism evidence="1 2">
    <name type="scientific">Tanacetum coccineum</name>
    <dbReference type="NCBI Taxonomy" id="301880"/>
    <lineage>
        <taxon>Eukaryota</taxon>
        <taxon>Viridiplantae</taxon>
        <taxon>Streptophyta</taxon>
        <taxon>Embryophyta</taxon>
        <taxon>Tracheophyta</taxon>
        <taxon>Spermatophyta</taxon>
        <taxon>Magnoliopsida</taxon>
        <taxon>eudicotyledons</taxon>
        <taxon>Gunneridae</taxon>
        <taxon>Pentapetalae</taxon>
        <taxon>asterids</taxon>
        <taxon>campanulids</taxon>
        <taxon>Asterales</taxon>
        <taxon>Asteraceae</taxon>
        <taxon>Asteroideae</taxon>
        <taxon>Anthemideae</taxon>
        <taxon>Anthemidinae</taxon>
        <taxon>Tanacetum</taxon>
    </lineage>
</organism>
<keyword evidence="2" id="KW-1185">Reference proteome</keyword>
<evidence type="ECO:0000313" key="2">
    <source>
        <dbReference type="Proteomes" id="UP001151760"/>
    </source>
</evidence>